<keyword evidence="2" id="KW-0456">Lyase</keyword>
<dbReference type="PANTHER" id="PTHR22789:SF0">
    <property type="entry name" value="3-OXO-TETRONATE 4-PHOSPHATE DECARBOXYLASE-RELATED"/>
    <property type="match status" value="1"/>
</dbReference>
<dbReference type="Pfam" id="PF00596">
    <property type="entry name" value="Aldolase_II"/>
    <property type="match status" value="1"/>
</dbReference>
<protein>
    <recommendedName>
        <fullName evidence="3">Class II aldolase/adducin N-terminal domain-containing protein</fullName>
    </recommendedName>
</protein>
<dbReference type="GO" id="GO:0046872">
    <property type="term" value="F:metal ion binding"/>
    <property type="evidence" value="ECO:0007669"/>
    <property type="project" value="UniProtKB-KW"/>
</dbReference>
<dbReference type="PANTHER" id="PTHR22789">
    <property type="entry name" value="FUCULOSE PHOSPHATE ALDOLASE"/>
    <property type="match status" value="1"/>
</dbReference>
<accession>X0X1R2</accession>
<reference evidence="4" key="1">
    <citation type="journal article" date="2014" name="Front. Microbiol.">
        <title>High frequency of phylogenetically diverse reductive dehalogenase-homologous genes in deep subseafloor sedimentary metagenomes.</title>
        <authorList>
            <person name="Kawai M."/>
            <person name="Futagami T."/>
            <person name="Toyoda A."/>
            <person name="Takaki Y."/>
            <person name="Nishi S."/>
            <person name="Hori S."/>
            <person name="Arai W."/>
            <person name="Tsubouchi T."/>
            <person name="Morono Y."/>
            <person name="Uchiyama I."/>
            <person name="Ito T."/>
            <person name="Fujiyama A."/>
            <person name="Inagaki F."/>
            <person name="Takami H."/>
        </authorList>
    </citation>
    <scope>NUCLEOTIDE SEQUENCE</scope>
    <source>
        <strain evidence="4">Expedition CK06-06</strain>
    </source>
</reference>
<evidence type="ECO:0000256" key="2">
    <source>
        <dbReference type="ARBA" id="ARBA00023239"/>
    </source>
</evidence>
<comment type="caution">
    <text evidence="4">The sequence shown here is derived from an EMBL/GenBank/DDBJ whole genome shotgun (WGS) entry which is preliminary data.</text>
</comment>
<dbReference type="InterPro" id="IPR036409">
    <property type="entry name" value="Aldolase_II/adducin_N_sf"/>
</dbReference>
<organism evidence="4">
    <name type="scientific">marine sediment metagenome</name>
    <dbReference type="NCBI Taxonomy" id="412755"/>
    <lineage>
        <taxon>unclassified sequences</taxon>
        <taxon>metagenomes</taxon>
        <taxon>ecological metagenomes</taxon>
    </lineage>
</organism>
<evidence type="ECO:0000313" key="4">
    <source>
        <dbReference type="EMBL" id="GAG18941.1"/>
    </source>
</evidence>
<dbReference type="AlphaFoldDB" id="X0X1R2"/>
<proteinExistence type="predicted"/>
<keyword evidence="1" id="KW-0479">Metal-binding</keyword>
<sequence length="107" mass="10967">VDEMVISLGGGVEVAGYGFPGSDELAGNVVLALGDRRAVLLRNHGLCVAAGSPGEALAIAVLVERVAQIFFVAEAAGGAINLPNDAVQAEQAIYRMRAGLPEQPEQP</sequence>
<gene>
    <name evidence="4" type="ORF">S01H1_54652</name>
</gene>
<dbReference type="EMBL" id="BARS01035474">
    <property type="protein sequence ID" value="GAG18941.1"/>
    <property type="molecule type" value="Genomic_DNA"/>
</dbReference>
<dbReference type="SUPFAM" id="SSF53639">
    <property type="entry name" value="AraD/HMP-PK domain-like"/>
    <property type="match status" value="1"/>
</dbReference>
<dbReference type="GO" id="GO:0019323">
    <property type="term" value="P:pentose catabolic process"/>
    <property type="evidence" value="ECO:0007669"/>
    <property type="project" value="TreeGrafter"/>
</dbReference>
<feature type="domain" description="Class II aldolase/adducin N-terminal" evidence="3">
    <location>
        <begin position="6"/>
        <end position="69"/>
    </location>
</feature>
<dbReference type="Gene3D" id="3.40.225.10">
    <property type="entry name" value="Class II aldolase/adducin N-terminal domain"/>
    <property type="match status" value="1"/>
</dbReference>
<dbReference type="InterPro" id="IPR050197">
    <property type="entry name" value="Aldolase_class_II_sugar_metab"/>
</dbReference>
<dbReference type="GO" id="GO:0016832">
    <property type="term" value="F:aldehyde-lyase activity"/>
    <property type="evidence" value="ECO:0007669"/>
    <property type="project" value="TreeGrafter"/>
</dbReference>
<evidence type="ECO:0000259" key="3">
    <source>
        <dbReference type="Pfam" id="PF00596"/>
    </source>
</evidence>
<dbReference type="InterPro" id="IPR001303">
    <property type="entry name" value="Aldolase_II/adducin_N"/>
</dbReference>
<dbReference type="GO" id="GO:0005829">
    <property type="term" value="C:cytosol"/>
    <property type="evidence" value="ECO:0007669"/>
    <property type="project" value="TreeGrafter"/>
</dbReference>
<evidence type="ECO:0000256" key="1">
    <source>
        <dbReference type="ARBA" id="ARBA00022723"/>
    </source>
</evidence>
<name>X0X1R2_9ZZZZ</name>
<feature type="non-terminal residue" evidence="4">
    <location>
        <position position="1"/>
    </location>
</feature>